<evidence type="ECO:0000256" key="2">
    <source>
        <dbReference type="ARBA" id="ARBA00022692"/>
    </source>
</evidence>
<evidence type="ECO:0000313" key="9">
    <source>
        <dbReference type="EMBL" id="QEG22993.1"/>
    </source>
</evidence>
<dbReference type="KEGG" id="mff:MFFC18_28850"/>
<dbReference type="InterPro" id="IPR058639">
    <property type="entry name" value="BSH_YknX-like"/>
</dbReference>
<evidence type="ECO:0000256" key="5">
    <source>
        <dbReference type="SAM" id="Coils"/>
    </source>
</evidence>
<sequence length="554" mass="60308">MSSPSSNESIIVDGVQYPVKELTEFGFAAPFSLPNGERKSVATIVLNDQPLEIEFRVRRIADGQSVCSFANLPIKTTEKIQSYLKRRHRQDSGGLEERTYDELASGQTDSASATATASTSTATTAEPQQRAHVKAFALLVMLLAGLAMVIVALVFMRSRSTLSVAHSALVGNSIRVHSKVEGEIAEVLVREGDEVRKGDVLVRLSNPELSTQNDLLLAQSDTAKAKVQALTKQREVFKQKLTFASKKLELEREVAQSELKAARKALSSAEAAYGRLLPFVKSGAVTQLELDEVENQKLAEESNCIARENLVKQIDFSIEAAGKNVLILGDRVDDELGRIDAELAMARAEARELEKTCQIAVDREKDLVVVAPRDGTIYVNYRQQGEFVKVADELMGISYPGETWAAGQVTADQASRVLPGQPVSISVPSMKHQFDGVVMAVGHRAMYSKGNYNAEFRGATATDVPVKVYIEDLPDDIPSGIRLKMAIKTGYGIEWLDNAMEYKLMPIGSPTKKASPADSSQTLAQVTAASIEQHVSVAENTAPTNNVALTEERK</sequence>
<dbReference type="InterPro" id="IPR050739">
    <property type="entry name" value="MFP"/>
</dbReference>
<evidence type="ECO:0000256" key="1">
    <source>
        <dbReference type="ARBA" id="ARBA00004167"/>
    </source>
</evidence>
<keyword evidence="2 7" id="KW-0812">Transmembrane</keyword>
<feature type="coiled-coil region" evidence="5">
    <location>
        <begin position="336"/>
        <end position="363"/>
    </location>
</feature>
<organism evidence="9 10">
    <name type="scientific">Mariniblastus fucicola</name>
    <dbReference type="NCBI Taxonomy" id="980251"/>
    <lineage>
        <taxon>Bacteria</taxon>
        <taxon>Pseudomonadati</taxon>
        <taxon>Planctomycetota</taxon>
        <taxon>Planctomycetia</taxon>
        <taxon>Pirellulales</taxon>
        <taxon>Pirellulaceae</taxon>
        <taxon>Mariniblastus</taxon>
    </lineage>
</organism>
<keyword evidence="10" id="KW-1185">Reference proteome</keyword>
<evidence type="ECO:0000313" key="10">
    <source>
        <dbReference type="Proteomes" id="UP000322214"/>
    </source>
</evidence>
<feature type="domain" description="YknX-like barrel-sandwich hybrid" evidence="8">
    <location>
        <begin position="181"/>
        <end position="441"/>
    </location>
</feature>
<comment type="subcellular location">
    <subcellularLocation>
        <location evidence="1">Membrane</location>
        <topology evidence="1">Single-pass membrane protein</topology>
    </subcellularLocation>
</comment>
<evidence type="ECO:0000256" key="4">
    <source>
        <dbReference type="ARBA" id="ARBA00023136"/>
    </source>
</evidence>
<dbReference type="PANTHER" id="PTHR30386:SF26">
    <property type="entry name" value="TRANSPORT PROTEIN COMB"/>
    <property type="match status" value="1"/>
</dbReference>
<dbReference type="Proteomes" id="UP000322214">
    <property type="component" value="Chromosome"/>
</dbReference>
<keyword evidence="3 7" id="KW-1133">Transmembrane helix</keyword>
<gene>
    <name evidence="9" type="primary">emrA</name>
    <name evidence="9" type="ORF">MFFC18_28850</name>
</gene>
<accession>A0A5B9PKS2</accession>
<keyword evidence="5" id="KW-0175">Coiled coil</keyword>
<feature type="region of interest" description="Disordered" evidence="6">
    <location>
        <begin position="85"/>
        <end position="126"/>
    </location>
</feature>
<dbReference type="RefSeq" id="WP_075086073.1">
    <property type="nucleotide sequence ID" value="NZ_CP042912.1"/>
</dbReference>
<proteinExistence type="predicted"/>
<dbReference type="PRINTS" id="PR01490">
    <property type="entry name" value="RTXTOXIND"/>
</dbReference>
<evidence type="ECO:0000256" key="6">
    <source>
        <dbReference type="SAM" id="MobiDB-lite"/>
    </source>
</evidence>
<dbReference type="OrthoDB" id="261366at2"/>
<evidence type="ECO:0000259" key="8">
    <source>
        <dbReference type="Pfam" id="PF25984"/>
    </source>
</evidence>
<dbReference type="SUPFAM" id="SSF111369">
    <property type="entry name" value="HlyD-like secretion proteins"/>
    <property type="match status" value="1"/>
</dbReference>
<evidence type="ECO:0000256" key="7">
    <source>
        <dbReference type="SAM" id="Phobius"/>
    </source>
</evidence>
<dbReference type="GO" id="GO:0016020">
    <property type="term" value="C:membrane"/>
    <property type="evidence" value="ECO:0007669"/>
    <property type="project" value="UniProtKB-SubCell"/>
</dbReference>
<feature type="compositionally biased region" description="Low complexity" evidence="6">
    <location>
        <begin position="110"/>
        <end position="125"/>
    </location>
</feature>
<dbReference type="Pfam" id="PF25984">
    <property type="entry name" value="BSH_YknX"/>
    <property type="match status" value="1"/>
</dbReference>
<reference evidence="9 10" key="1">
    <citation type="submission" date="2019-08" db="EMBL/GenBank/DDBJ databases">
        <title>Deep-cultivation of Planctomycetes and their phenomic and genomic characterization uncovers novel biology.</title>
        <authorList>
            <person name="Wiegand S."/>
            <person name="Jogler M."/>
            <person name="Boedeker C."/>
            <person name="Pinto D."/>
            <person name="Vollmers J."/>
            <person name="Rivas-Marin E."/>
            <person name="Kohn T."/>
            <person name="Peeters S.H."/>
            <person name="Heuer A."/>
            <person name="Rast P."/>
            <person name="Oberbeckmann S."/>
            <person name="Bunk B."/>
            <person name="Jeske O."/>
            <person name="Meyerdierks A."/>
            <person name="Storesund J.E."/>
            <person name="Kallscheuer N."/>
            <person name="Luecker S."/>
            <person name="Lage O.M."/>
            <person name="Pohl T."/>
            <person name="Merkel B.J."/>
            <person name="Hornburger P."/>
            <person name="Mueller R.-W."/>
            <person name="Bruemmer F."/>
            <person name="Labrenz M."/>
            <person name="Spormann A.M."/>
            <person name="Op den Camp H."/>
            <person name="Overmann J."/>
            <person name="Amann R."/>
            <person name="Jetten M.S.M."/>
            <person name="Mascher T."/>
            <person name="Medema M.H."/>
            <person name="Devos D.P."/>
            <person name="Kaster A.-K."/>
            <person name="Ovreas L."/>
            <person name="Rohde M."/>
            <person name="Galperin M.Y."/>
            <person name="Jogler C."/>
        </authorList>
    </citation>
    <scope>NUCLEOTIDE SEQUENCE [LARGE SCALE GENOMIC DNA]</scope>
    <source>
        <strain evidence="9 10">FC18</strain>
    </source>
</reference>
<dbReference type="Gene3D" id="2.40.30.170">
    <property type="match status" value="1"/>
</dbReference>
<dbReference type="Gene3D" id="2.40.50.100">
    <property type="match status" value="1"/>
</dbReference>
<dbReference type="EMBL" id="CP042912">
    <property type="protein sequence ID" value="QEG22993.1"/>
    <property type="molecule type" value="Genomic_DNA"/>
</dbReference>
<dbReference type="PANTHER" id="PTHR30386">
    <property type="entry name" value="MEMBRANE FUSION SUBUNIT OF EMRAB-TOLC MULTIDRUG EFFLUX PUMP"/>
    <property type="match status" value="1"/>
</dbReference>
<dbReference type="STRING" id="980251.GCA_001642875_04074"/>
<evidence type="ECO:0000256" key="3">
    <source>
        <dbReference type="ARBA" id="ARBA00022989"/>
    </source>
</evidence>
<keyword evidence="4 7" id="KW-0472">Membrane</keyword>
<name>A0A5B9PKS2_9BACT</name>
<dbReference type="AlphaFoldDB" id="A0A5B9PKS2"/>
<feature type="transmembrane region" description="Helical" evidence="7">
    <location>
        <begin position="135"/>
        <end position="156"/>
    </location>
</feature>
<feature type="coiled-coil region" evidence="5">
    <location>
        <begin position="245"/>
        <end position="272"/>
    </location>
</feature>
<protein>
    <submittedName>
        <fullName evidence="9">Multidrug export protein EmrA</fullName>
    </submittedName>
</protein>